<evidence type="ECO:0000313" key="8">
    <source>
        <dbReference type="Proteomes" id="UP000299102"/>
    </source>
</evidence>
<dbReference type="GO" id="GO:0051083">
    <property type="term" value="P:'de novo' cotranslational protein folding"/>
    <property type="evidence" value="ECO:0007669"/>
    <property type="project" value="InterPro"/>
</dbReference>
<dbReference type="GO" id="GO:0006450">
    <property type="term" value="P:regulation of translational fidelity"/>
    <property type="evidence" value="ECO:0007669"/>
    <property type="project" value="InterPro"/>
</dbReference>
<dbReference type="AlphaFoldDB" id="A0A4C1SSP3"/>
<dbReference type="InterPro" id="IPR044634">
    <property type="entry name" value="Zuotin/DnaJC2"/>
</dbReference>
<dbReference type="PANTHER" id="PTHR43999:SF1">
    <property type="entry name" value="DNAJ HOMOLOG SUBFAMILY C MEMBER 2"/>
    <property type="match status" value="1"/>
</dbReference>
<dbReference type="Proteomes" id="UP000299102">
    <property type="component" value="Unassembled WGS sequence"/>
</dbReference>
<keyword evidence="8" id="KW-1185">Reference proteome</keyword>
<gene>
    <name evidence="7" type="primary">Dnajc2</name>
    <name evidence="7" type="ORF">EVAR_70010_1</name>
</gene>
<proteinExistence type="predicted"/>
<evidence type="ECO:0000256" key="5">
    <source>
        <dbReference type="SAM" id="MobiDB-lite"/>
    </source>
</evidence>
<dbReference type="InterPro" id="IPR001005">
    <property type="entry name" value="SANT/Myb"/>
</dbReference>
<dbReference type="SUPFAM" id="SSF46689">
    <property type="entry name" value="Homeodomain-like"/>
    <property type="match status" value="1"/>
</dbReference>
<keyword evidence="3" id="KW-0143">Chaperone</keyword>
<dbReference type="FunFam" id="1.10.10.60:FF:000180">
    <property type="entry name" value="DnaJ (Hsp40) homolog, subfamily C, member 2"/>
    <property type="match status" value="1"/>
</dbReference>
<evidence type="ECO:0000256" key="1">
    <source>
        <dbReference type="ARBA" id="ARBA00004123"/>
    </source>
</evidence>
<evidence type="ECO:0000313" key="7">
    <source>
        <dbReference type="EMBL" id="GBP04965.1"/>
    </source>
</evidence>
<dbReference type="OrthoDB" id="1690618at2759"/>
<protein>
    <submittedName>
        <fullName evidence="7">DnaJ homolog subfamily C member 2</fullName>
    </submittedName>
</protein>
<dbReference type="GO" id="GO:0005634">
    <property type="term" value="C:nucleus"/>
    <property type="evidence" value="ECO:0007669"/>
    <property type="project" value="UniProtKB-SubCell"/>
</dbReference>
<comment type="subcellular location">
    <subcellularLocation>
        <location evidence="1">Nucleus</location>
    </subcellularLocation>
</comment>
<evidence type="ECO:0000256" key="2">
    <source>
        <dbReference type="ARBA" id="ARBA00022737"/>
    </source>
</evidence>
<dbReference type="PANTHER" id="PTHR43999">
    <property type="entry name" value="DNAJ HOMOLOG SUBFAMILY C MEMBER 2"/>
    <property type="match status" value="1"/>
</dbReference>
<feature type="domain" description="Myb-like" evidence="6">
    <location>
        <begin position="91"/>
        <end position="137"/>
    </location>
</feature>
<organism evidence="7 8">
    <name type="scientific">Eumeta variegata</name>
    <name type="common">Bagworm moth</name>
    <name type="synonym">Eumeta japonica</name>
    <dbReference type="NCBI Taxonomy" id="151549"/>
    <lineage>
        <taxon>Eukaryota</taxon>
        <taxon>Metazoa</taxon>
        <taxon>Ecdysozoa</taxon>
        <taxon>Arthropoda</taxon>
        <taxon>Hexapoda</taxon>
        <taxon>Insecta</taxon>
        <taxon>Pterygota</taxon>
        <taxon>Neoptera</taxon>
        <taxon>Endopterygota</taxon>
        <taxon>Lepidoptera</taxon>
        <taxon>Glossata</taxon>
        <taxon>Ditrysia</taxon>
        <taxon>Tineoidea</taxon>
        <taxon>Psychidae</taxon>
        <taxon>Oiketicinae</taxon>
        <taxon>Eumeta</taxon>
    </lineage>
</organism>
<dbReference type="PROSITE" id="PS50090">
    <property type="entry name" value="MYB_LIKE"/>
    <property type="match status" value="1"/>
</dbReference>
<feature type="region of interest" description="Disordered" evidence="5">
    <location>
        <begin position="51"/>
        <end position="78"/>
    </location>
</feature>
<reference evidence="7 8" key="1">
    <citation type="journal article" date="2019" name="Commun. Biol.">
        <title>The bagworm genome reveals a unique fibroin gene that provides high tensile strength.</title>
        <authorList>
            <person name="Kono N."/>
            <person name="Nakamura H."/>
            <person name="Ohtoshi R."/>
            <person name="Tomita M."/>
            <person name="Numata K."/>
            <person name="Arakawa K."/>
        </authorList>
    </citation>
    <scope>NUCLEOTIDE SEQUENCE [LARGE SCALE GENOMIC DNA]</scope>
</reference>
<dbReference type="CDD" id="cd00167">
    <property type="entry name" value="SANT"/>
    <property type="match status" value="1"/>
</dbReference>
<dbReference type="Pfam" id="PF23082">
    <property type="entry name" value="Myb_DNA-binding_2"/>
    <property type="match status" value="1"/>
</dbReference>
<dbReference type="EMBL" id="BGZK01003842">
    <property type="protein sequence ID" value="GBP04965.1"/>
    <property type="molecule type" value="Genomic_DNA"/>
</dbReference>
<dbReference type="GO" id="GO:0043022">
    <property type="term" value="F:ribosome binding"/>
    <property type="evidence" value="ECO:0007669"/>
    <property type="project" value="InterPro"/>
</dbReference>
<feature type="compositionally biased region" description="Polar residues" evidence="5">
    <location>
        <begin position="64"/>
        <end position="77"/>
    </location>
</feature>
<dbReference type="InterPro" id="IPR009057">
    <property type="entry name" value="Homeodomain-like_sf"/>
</dbReference>
<dbReference type="STRING" id="151549.A0A4C1SSP3"/>
<sequence length="155" mass="17295">MYLIKQKALQNSDFSKSSLKTQANVAAYESFEKSKKDVVVSSYITINSDAGIPVTNGDSKENQENSNLTHSSSSGDLSNIKVAKAPCSKTWTKEEQALLEQAIKTYPLSTPERWERIAECIPNRSKKDCLRRVKELVELVNSKKEAQQAVKITLV</sequence>
<evidence type="ECO:0000259" key="6">
    <source>
        <dbReference type="PROSITE" id="PS50090"/>
    </source>
</evidence>
<evidence type="ECO:0000256" key="3">
    <source>
        <dbReference type="ARBA" id="ARBA00023186"/>
    </source>
</evidence>
<dbReference type="GO" id="GO:0030544">
    <property type="term" value="F:Hsp70 protein binding"/>
    <property type="evidence" value="ECO:0007669"/>
    <property type="project" value="InterPro"/>
</dbReference>
<comment type="caution">
    <text evidence="7">The sequence shown here is derived from an EMBL/GenBank/DDBJ whole genome shotgun (WGS) entry which is preliminary data.</text>
</comment>
<dbReference type="SMART" id="SM00717">
    <property type="entry name" value="SANT"/>
    <property type="match status" value="1"/>
</dbReference>
<name>A0A4C1SSP3_EUMVA</name>
<keyword evidence="4" id="KW-0539">Nucleus</keyword>
<dbReference type="GO" id="GO:0005829">
    <property type="term" value="C:cytosol"/>
    <property type="evidence" value="ECO:0007669"/>
    <property type="project" value="TreeGrafter"/>
</dbReference>
<dbReference type="Gene3D" id="1.10.10.60">
    <property type="entry name" value="Homeodomain-like"/>
    <property type="match status" value="1"/>
</dbReference>
<evidence type="ECO:0000256" key="4">
    <source>
        <dbReference type="ARBA" id="ARBA00023242"/>
    </source>
</evidence>
<accession>A0A4C1SSP3</accession>
<keyword evidence="2" id="KW-0677">Repeat</keyword>